<keyword evidence="2" id="KW-1185">Reference proteome</keyword>
<evidence type="ECO:0000313" key="1">
    <source>
        <dbReference type="EMBL" id="MVM35975.1"/>
    </source>
</evidence>
<organism evidence="1 2">
    <name type="scientific">Spirosoma arboris</name>
    <dbReference type="NCBI Taxonomy" id="2682092"/>
    <lineage>
        <taxon>Bacteria</taxon>
        <taxon>Pseudomonadati</taxon>
        <taxon>Bacteroidota</taxon>
        <taxon>Cytophagia</taxon>
        <taxon>Cytophagales</taxon>
        <taxon>Cytophagaceae</taxon>
        <taxon>Spirosoma</taxon>
    </lineage>
</organism>
<evidence type="ECO:0008006" key="3">
    <source>
        <dbReference type="Google" id="ProtNLM"/>
    </source>
</evidence>
<comment type="caution">
    <text evidence="1">The sequence shown here is derived from an EMBL/GenBank/DDBJ whole genome shotgun (WGS) entry which is preliminary data.</text>
</comment>
<gene>
    <name evidence="1" type="ORF">GO755_38535</name>
</gene>
<name>A0A7K1SQ87_9BACT</name>
<evidence type="ECO:0000313" key="2">
    <source>
        <dbReference type="Proteomes" id="UP000436006"/>
    </source>
</evidence>
<accession>A0A7K1SQ87</accession>
<dbReference type="EMBL" id="WPIN01000029">
    <property type="protein sequence ID" value="MVM35975.1"/>
    <property type="molecule type" value="Genomic_DNA"/>
</dbReference>
<protein>
    <recommendedName>
        <fullName evidence="3">T9SS type A sorting domain-containing protein</fullName>
    </recommendedName>
</protein>
<sequence>MSTPCKCISFPTGRSHQWFSLAALSWVLLGLGTLRAQSTSSQTSSVASVKQRAEQLVAMTRPGYYQAMLIPDWQNLNQDRRIALTVASRFCKASRMVAVAQQTPTLQGVRQDERQIQLTWARANKLSNASMVIERSFDSNAGFEPVNWLPTSPAAGTQGQHLDNNTHTGLSYYRLSWVNAVGQPVYSPSVAIRGVEFRPSVKAFPNPGTVTSLQFEVAGQSGEAVSVMFYDGQGRTLFQNPRMELDGLGRFALPTTMALTPGRYYVRVVINEQPATTAFLVQP</sequence>
<dbReference type="RefSeq" id="WP_157590774.1">
    <property type="nucleotide sequence ID" value="NZ_WPIN01000029.1"/>
</dbReference>
<dbReference type="AlphaFoldDB" id="A0A7K1SQ87"/>
<reference evidence="1 2" key="1">
    <citation type="submission" date="2019-12" db="EMBL/GenBank/DDBJ databases">
        <title>Spirosoma sp. HMF4905 genome sequencing and assembly.</title>
        <authorList>
            <person name="Kang H."/>
            <person name="Cha I."/>
            <person name="Kim H."/>
            <person name="Joh K."/>
        </authorList>
    </citation>
    <scope>NUCLEOTIDE SEQUENCE [LARGE SCALE GENOMIC DNA]</scope>
    <source>
        <strain evidence="1 2">HMF4905</strain>
    </source>
</reference>
<dbReference type="Proteomes" id="UP000436006">
    <property type="component" value="Unassembled WGS sequence"/>
</dbReference>
<proteinExistence type="predicted"/>